<accession>A0AA35RHF3</accession>
<dbReference type="AlphaFoldDB" id="A0AA35RHF3"/>
<evidence type="ECO:0000256" key="9">
    <source>
        <dbReference type="SAM" id="Phobius"/>
    </source>
</evidence>
<evidence type="ECO:0000256" key="3">
    <source>
        <dbReference type="ARBA" id="ARBA00022475"/>
    </source>
</evidence>
<evidence type="ECO:0000256" key="1">
    <source>
        <dbReference type="ARBA" id="ARBA00004651"/>
    </source>
</evidence>
<keyword evidence="4 9" id="KW-0812">Transmembrane</keyword>
<protein>
    <submittedName>
        <fullName evidence="11">Oligopeptide transport system permease protein AppC</fullName>
    </submittedName>
</protein>
<dbReference type="GO" id="GO:0015833">
    <property type="term" value="P:peptide transport"/>
    <property type="evidence" value="ECO:0007669"/>
    <property type="project" value="UniProtKB-KW"/>
</dbReference>
<dbReference type="PANTHER" id="PTHR43386:SF24">
    <property type="entry name" value="OLIGOPEPTIDE TRANSPORT SYSTEM PERMEASE PROTEIN AMID"/>
    <property type="match status" value="1"/>
</dbReference>
<dbReference type="PANTHER" id="PTHR43386">
    <property type="entry name" value="OLIGOPEPTIDE TRANSPORT SYSTEM PERMEASE PROTEIN APPC"/>
    <property type="match status" value="1"/>
</dbReference>
<keyword evidence="3" id="KW-1003">Cell membrane</keyword>
<dbReference type="InterPro" id="IPR035906">
    <property type="entry name" value="MetI-like_sf"/>
</dbReference>
<keyword evidence="5" id="KW-0571">Peptide transport</keyword>
<keyword evidence="8 9" id="KW-0472">Membrane</keyword>
<evidence type="ECO:0000256" key="7">
    <source>
        <dbReference type="ARBA" id="ARBA00022989"/>
    </source>
</evidence>
<evidence type="ECO:0000256" key="2">
    <source>
        <dbReference type="ARBA" id="ARBA00022448"/>
    </source>
</evidence>
<dbReference type="PROSITE" id="PS50928">
    <property type="entry name" value="ABC_TM1"/>
    <property type="match status" value="1"/>
</dbReference>
<keyword evidence="2" id="KW-0813">Transport</keyword>
<evidence type="ECO:0000259" key="10">
    <source>
        <dbReference type="PROSITE" id="PS50928"/>
    </source>
</evidence>
<dbReference type="InterPro" id="IPR050366">
    <property type="entry name" value="BP-dependent_transpt_permease"/>
</dbReference>
<organism evidence="11 12">
    <name type="scientific">Geodia barretti</name>
    <name type="common">Barrett's horny sponge</name>
    <dbReference type="NCBI Taxonomy" id="519541"/>
    <lineage>
        <taxon>Eukaryota</taxon>
        <taxon>Metazoa</taxon>
        <taxon>Porifera</taxon>
        <taxon>Demospongiae</taxon>
        <taxon>Heteroscleromorpha</taxon>
        <taxon>Tetractinellida</taxon>
        <taxon>Astrophorina</taxon>
        <taxon>Geodiidae</taxon>
        <taxon>Geodia</taxon>
    </lineage>
</organism>
<evidence type="ECO:0000256" key="5">
    <source>
        <dbReference type="ARBA" id="ARBA00022856"/>
    </source>
</evidence>
<feature type="transmembrane region" description="Helical" evidence="9">
    <location>
        <begin position="29"/>
        <end position="46"/>
    </location>
</feature>
<evidence type="ECO:0000313" key="12">
    <source>
        <dbReference type="Proteomes" id="UP001174909"/>
    </source>
</evidence>
<feature type="transmembrane region" description="Helical" evidence="9">
    <location>
        <begin position="158"/>
        <end position="183"/>
    </location>
</feature>
<dbReference type="Gene3D" id="1.10.3720.10">
    <property type="entry name" value="MetI-like"/>
    <property type="match status" value="1"/>
</dbReference>
<evidence type="ECO:0000256" key="8">
    <source>
        <dbReference type="ARBA" id="ARBA00023136"/>
    </source>
</evidence>
<feature type="transmembrane region" description="Helical" evidence="9">
    <location>
        <begin position="67"/>
        <end position="84"/>
    </location>
</feature>
<dbReference type="GO" id="GO:0015031">
    <property type="term" value="P:protein transport"/>
    <property type="evidence" value="ECO:0007669"/>
    <property type="project" value="UniProtKB-KW"/>
</dbReference>
<keyword evidence="6" id="KW-0653">Protein transport</keyword>
<dbReference type="SUPFAM" id="SSF161098">
    <property type="entry name" value="MetI-like"/>
    <property type="match status" value="1"/>
</dbReference>
<dbReference type="GO" id="GO:0005886">
    <property type="term" value="C:plasma membrane"/>
    <property type="evidence" value="ECO:0007669"/>
    <property type="project" value="UniProtKB-SubCell"/>
</dbReference>
<dbReference type="InterPro" id="IPR000515">
    <property type="entry name" value="MetI-like"/>
</dbReference>
<keyword evidence="7 9" id="KW-1133">Transmembrane helix</keyword>
<evidence type="ECO:0000256" key="4">
    <source>
        <dbReference type="ARBA" id="ARBA00022692"/>
    </source>
</evidence>
<evidence type="ECO:0000313" key="11">
    <source>
        <dbReference type="EMBL" id="CAI8010741.1"/>
    </source>
</evidence>
<dbReference type="GO" id="GO:0055085">
    <property type="term" value="P:transmembrane transport"/>
    <property type="evidence" value="ECO:0007669"/>
    <property type="project" value="InterPro"/>
</dbReference>
<comment type="caution">
    <text evidence="11">The sequence shown here is derived from an EMBL/GenBank/DDBJ whole genome shotgun (WGS) entry which is preliminary data.</text>
</comment>
<keyword evidence="12" id="KW-1185">Reference proteome</keyword>
<dbReference type="EMBL" id="CASHTH010001064">
    <property type="protein sequence ID" value="CAI8010741.1"/>
    <property type="molecule type" value="Genomic_DNA"/>
</dbReference>
<dbReference type="CDD" id="cd06261">
    <property type="entry name" value="TM_PBP2"/>
    <property type="match status" value="1"/>
</dbReference>
<dbReference type="Pfam" id="PF00528">
    <property type="entry name" value="BPD_transp_1"/>
    <property type="match status" value="1"/>
</dbReference>
<sequence length="330" mass="36597">MSIFLIGVDQMMGSIHFGDRVAWIWRSNAHHNLLLIALIAAAILLIRYASRQEYWRNAARQVRGRRLAMVSFAILSVYVLAGLLDSIRWGDPVLNPDGKLVRNEVGGLIYSPRSTIQQPDGRVSREYPALQHPRSHLFGTDKVGTDVFYRALKGIRTALIIGGFTTLTAIPFALCFGVVAGYFGGRVDDIVQYIYSTLASIPSILLIVAFMLLFGHGLFNLCLILGISSWTGLCRLLRGETLKLRELEYIQAAEAFGIGVDPTTGSWGNMINTARLELARDPVVWWNLIAAFLFMFGLVLPANLFGDAVRDALRSAPTNGVEKGEEKWKL</sequence>
<name>A0AA35RHF3_GEOBA</name>
<feature type="transmembrane region" description="Helical" evidence="9">
    <location>
        <begin position="284"/>
        <end position="305"/>
    </location>
</feature>
<reference evidence="11" key="1">
    <citation type="submission" date="2023-03" db="EMBL/GenBank/DDBJ databases">
        <authorList>
            <person name="Steffen K."/>
            <person name="Cardenas P."/>
        </authorList>
    </citation>
    <scope>NUCLEOTIDE SEQUENCE</scope>
</reference>
<feature type="transmembrane region" description="Helical" evidence="9">
    <location>
        <begin position="190"/>
        <end position="212"/>
    </location>
</feature>
<comment type="subcellular location">
    <subcellularLocation>
        <location evidence="1">Cell membrane</location>
        <topology evidence="1">Multi-pass membrane protein</topology>
    </subcellularLocation>
</comment>
<feature type="domain" description="ABC transmembrane type-1" evidence="10">
    <location>
        <begin position="155"/>
        <end position="330"/>
    </location>
</feature>
<evidence type="ECO:0000256" key="6">
    <source>
        <dbReference type="ARBA" id="ARBA00022927"/>
    </source>
</evidence>
<proteinExistence type="predicted"/>
<dbReference type="Proteomes" id="UP001174909">
    <property type="component" value="Unassembled WGS sequence"/>
</dbReference>
<gene>
    <name evidence="11" type="ORF">GBAR_LOCUS7048</name>
</gene>